<evidence type="ECO:0000256" key="8">
    <source>
        <dbReference type="RuleBase" id="RU003375"/>
    </source>
</evidence>
<dbReference type="InterPro" id="IPR024791">
    <property type="entry name" value="Cyt_c/ubiquinol_Oxase_su3"/>
</dbReference>
<dbReference type="PANTHER" id="PTHR11403:SF7">
    <property type="entry name" value="CYTOCHROME C OXIDASE SUBUNIT 3"/>
    <property type="match status" value="1"/>
</dbReference>
<dbReference type="SUPFAM" id="SSF81452">
    <property type="entry name" value="Cytochrome c oxidase subunit III-like"/>
    <property type="match status" value="1"/>
</dbReference>
<dbReference type="GO" id="GO:0016020">
    <property type="term" value="C:membrane"/>
    <property type="evidence" value="ECO:0007669"/>
    <property type="project" value="UniProtKB-SubCell"/>
</dbReference>
<dbReference type="PROSITE" id="PS50253">
    <property type="entry name" value="COX3"/>
    <property type="match status" value="1"/>
</dbReference>
<evidence type="ECO:0000256" key="4">
    <source>
        <dbReference type="ARBA" id="ARBA00022692"/>
    </source>
</evidence>
<dbReference type="EMBL" id="EU302588">
    <property type="protein sequence ID" value="ABX61100.1"/>
    <property type="molecule type" value="Genomic_DNA"/>
</dbReference>
<organism evidence="11">
    <name type="scientific">Abispa ephippium</name>
    <name type="common">large potter wasp</name>
    <dbReference type="NCBI Taxonomy" id="485912"/>
    <lineage>
        <taxon>Eukaryota</taxon>
        <taxon>Metazoa</taxon>
        <taxon>Ecdysozoa</taxon>
        <taxon>Arthropoda</taxon>
        <taxon>Hexapoda</taxon>
        <taxon>Insecta</taxon>
        <taxon>Pterygota</taxon>
        <taxon>Neoptera</taxon>
        <taxon>Endopterygota</taxon>
        <taxon>Hymenoptera</taxon>
        <taxon>Apocrita</taxon>
        <taxon>Aculeata</taxon>
        <taxon>Vespoidea</taxon>
        <taxon>Vespidae</taxon>
        <taxon>Eumeninae</taxon>
        <taxon>Abispa</taxon>
    </lineage>
</organism>
<reference evidence="11" key="1">
    <citation type="journal article" date="2008" name="Genome">
        <title>Mitochondrial genome organization and phylogeny of two vespid wasps.</title>
        <authorList>
            <person name="Cameron S.L."/>
            <person name="Dowton M."/>
            <person name="Castro L.R."/>
            <person name="Ruberu K."/>
            <person name="Whiting M.F."/>
            <person name="Austin A.D."/>
            <person name="Diement K."/>
            <person name="Stevens J."/>
        </authorList>
    </citation>
    <scope>NUCLEOTIDE SEQUENCE</scope>
</reference>
<comment type="similarity">
    <text evidence="2 8">Belongs to the cytochrome c oxidase subunit 3 family.</text>
</comment>
<feature type="transmembrane region" description="Helical" evidence="9">
    <location>
        <begin position="201"/>
        <end position="227"/>
    </location>
</feature>
<dbReference type="InterPro" id="IPR035973">
    <property type="entry name" value="Cyt_c_oxidase_su3-like_sf"/>
</dbReference>
<feature type="transmembrane region" description="Helical" evidence="9">
    <location>
        <begin position="49"/>
        <end position="65"/>
    </location>
</feature>
<evidence type="ECO:0000256" key="2">
    <source>
        <dbReference type="ARBA" id="ARBA00010581"/>
    </source>
</evidence>
<evidence type="ECO:0000256" key="1">
    <source>
        <dbReference type="ARBA" id="ARBA00004141"/>
    </source>
</evidence>
<dbReference type="CDD" id="cd01665">
    <property type="entry name" value="Cyt_c_Oxidase_III"/>
    <property type="match status" value="1"/>
</dbReference>
<evidence type="ECO:0000256" key="3">
    <source>
        <dbReference type="ARBA" id="ARBA00015944"/>
    </source>
</evidence>
<proteinExistence type="inferred from homology"/>
<dbReference type="GO" id="GO:0004129">
    <property type="term" value="F:cytochrome-c oxidase activity"/>
    <property type="evidence" value="ECO:0007669"/>
    <property type="project" value="InterPro"/>
</dbReference>
<dbReference type="InterPro" id="IPR013833">
    <property type="entry name" value="Cyt_c_oxidase_su3_a-hlx"/>
</dbReference>
<evidence type="ECO:0000256" key="5">
    <source>
        <dbReference type="ARBA" id="ARBA00022967"/>
    </source>
</evidence>
<evidence type="ECO:0000259" key="10">
    <source>
        <dbReference type="PROSITE" id="PS50253"/>
    </source>
</evidence>
<dbReference type="InterPro" id="IPR000298">
    <property type="entry name" value="Cyt_c_oxidase-like_su3"/>
</dbReference>
<dbReference type="FunFam" id="1.20.120.80:FF:000002">
    <property type="entry name" value="Cytochrome c oxidase subunit 3"/>
    <property type="match status" value="1"/>
</dbReference>
<evidence type="ECO:0000256" key="6">
    <source>
        <dbReference type="ARBA" id="ARBA00022989"/>
    </source>
</evidence>
<keyword evidence="4 8" id="KW-0812">Transmembrane</keyword>
<name>B6RQY4_9HYME</name>
<feature type="transmembrane region" description="Helical" evidence="9">
    <location>
        <begin position="90"/>
        <end position="113"/>
    </location>
</feature>
<feature type="transmembrane region" description="Helical" evidence="9">
    <location>
        <begin position="134"/>
        <end position="156"/>
    </location>
</feature>
<sequence>MKFNLTYMIHSNHPYHLVSLSPWPFMLSFNLMTLMLGILKWFNFKNMDLLIISFLLMNLILYQWWRDVIRESTYQGCHTTAVMKNMRMGMILFIMSETFFFISFFWAFFHFSLAPDIELGMNWPPKGIKVCNPYDIPLLNSIILISSGFTITWSHYSILANNFNNAKLSLKLTIMLGLLFSMFQIIEYYESSFTIADSCYGSIFFITTGFHGIHVLIGTIFLIINLIRMIYNHFSITHHFGFEAASWYWHFVDIIWLFVYSWMYWWTY</sequence>
<evidence type="ECO:0000256" key="9">
    <source>
        <dbReference type="SAM" id="Phobius"/>
    </source>
</evidence>
<feature type="transmembrane region" description="Helical" evidence="9">
    <location>
        <begin position="247"/>
        <end position="266"/>
    </location>
</feature>
<dbReference type="InterPro" id="IPR033945">
    <property type="entry name" value="Cyt_c_oxase_su3_dom"/>
</dbReference>
<accession>B6RQY4</accession>
<feature type="domain" description="Heme-copper oxidase subunit III family profile" evidence="10">
    <location>
        <begin position="11"/>
        <end position="268"/>
    </location>
</feature>
<gene>
    <name evidence="11" type="primary">COX3</name>
</gene>
<keyword evidence="7 9" id="KW-0472">Membrane</keyword>
<feature type="transmembrane region" description="Helical" evidence="9">
    <location>
        <begin position="168"/>
        <end position="189"/>
    </location>
</feature>
<dbReference type="Pfam" id="PF00510">
    <property type="entry name" value="COX3"/>
    <property type="match status" value="1"/>
</dbReference>
<geneLocation type="mitochondrion" evidence="11"/>
<keyword evidence="5" id="KW-1278">Translocase</keyword>
<dbReference type="PANTHER" id="PTHR11403">
    <property type="entry name" value="CYTOCHROME C OXIDASE SUBUNIT III"/>
    <property type="match status" value="1"/>
</dbReference>
<feature type="transmembrane region" description="Helical" evidence="9">
    <location>
        <begin position="20"/>
        <end position="42"/>
    </location>
</feature>
<keyword evidence="8 11" id="KW-0496">Mitochondrion</keyword>
<protein>
    <recommendedName>
        <fullName evidence="3 8">Cytochrome c oxidase subunit 3</fullName>
    </recommendedName>
</protein>
<dbReference type="Gene3D" id="1.10.287.70">
    <property type="match status" value="1"/>
</dbReference>
<keyword evidence="6 9" id="KW-1133">Transmembrane helix</keyword>
<dbReference type="GO" id="GO:0005739">
    <property type="term" value="C:mitochondrion"/>
    <property type="evidence" value="ECO:0007669"/>
    <property type="project" value="TreeGrafter"/>
</dbReference>
<comment type="function">
    <text evidence="8">Component of the cytochrome c oxidase, the last enzyme in the mitochondrial electron transport chain which drives oxidative phosphorylation. The respiratory chain contains 3 multisubunit complexes succinate dehydrogenase (complex II, CII), ubiquinol-cytochrome c oxidoreductase (cytochrome b-c1 complex, complex III, CIII) and cytochrome c oxidase (complex IV, CIV), that cooperate to transfer electrons derived from NADH and succinate to molecular oxygen, creating an electrochemical gradient over the inner membrane that drives transmembrane transport and the ATP synthase. Cytochrome c oxidase is the component of the respiratory chain that catalyzes the reduction of oxygen to water. Electrons originating from reduced cytochrome c in the intermembrane space (IMS) are transferred via the dinuclear copper A center (CU(A)) of subunit 2 and heme A of subunit 1 to the active site in subunit 1, a binuclear center (BNC) formed by heme A3 and copper B (CU(B)). The BNC reduces molecular oxygen to 2 water molecules using 4 electrons from cytochrome c in the IMS and 4 protons from the mitochondrial matrix.</text>
</comment>
<dbReference type="AlphaFoldDB" id="B6RQY4"/>
<comment type="subcellular location">
    <subcellularLocation>
        <location evidence="1">Membrane</location>
        <topology evidence="1">Multi-pass membrane protein</topology>
    </subcellularLocation>
</comment>
<dbReference type="GO" id="GO:0006123">
    <property type="term" value="P:mitochondrial electron transport, cytochrome c to oxygen"/>
    <property type="evidence" value="ECO:0007669"/>
    <property type="project" value="TreeGrafter"/>
</dbReference>
<evidence type="ECO:0000256" key="7">
    <source>
        <dbReference type="ARBA" id="ARBA00023136"/>
    </source>
</evidence>
<evidence type="ECO:0000313" key="11">
    <source>
        <dbReference type="EMBL" id="ABX61100.1"/>
    </source>
</evidence>
<dbReference type="Gene3D" id="1.20.120.80">
    <property type="entry name" value="Cytochrome c oxidase, subunit III, four-helix bundle"/>
    <property type="match status" value="1"/>
</dbReference>